<feature type="transmembrane region" description="Helical" evidence="1">
    <location>
        <begin position="20"/>
        <end position="41"/>
    </location>
</feature>
<dbReference type="EMBL" id="ARXZ02000004">
    <property type="protein sequence ID" value="ERI01132.1"/>
    <property type="molecule type" value="Genomic_DNA"/>
</dbReference>
<accession>A0AAN4KQN6</accession>
<keyword evidence="1" id="KW-0472">Membrane</keyword>
<keyword evidence="1" id="KW-1133">Transmembrane helix</keyword>
<dbReference type="RefSeq" id="WP_000487820.1">
    <property type="nucleotide sequence ID" value="NZ_ARXZ02000004.1"/>
</dbReference>
<protein>
    <submittedName>
        <fullName evidence="2">Uncharacterized protein</fullName>
    </submittedName>
</protein>
<keyword evidence="1" id="KW-0812">Transmembrane</keyword>
<name>A0AAN4KQN6_BACTU</name>
<organism evidence="2 3">
    <name type="scientific">Bacillus thuringiensis T01-328</name>
    <dbReference type="NCBI Taxonomy" id="1324966"/>
    <lineage>
        <taxon>Bacteria</taxon>
        <taxon>Bacillati</taxon>
        <taxon>Bacillota</taxon>
        <taxon>Bacilli</taxon>
        <taxon>Bacillales</taxon>
        <taxon>Bacillaceae</taxon>
        <taxon>Bacillus</taxon>
        <taxon>Bacillus cereus group</taxon>
    </lineage>
</organism>
<evidence type="ECO:0000313" key="2">
    <source>
        <dbReference type="EMBL" id="ERI01132.1"/>
    </source>
</evidence>
<sequence>MFQSIVEFSKDMCIILGGTISTSAMVALIFVLGSFIVRTVLNFRYDRKQKRQLNMIQATRPSNLINFNEYKKRKTLRKMA</sequence>
<comment type="caution">
    <text evidence="2">The sequence shown here is derived from an EMBL/GenBank/DDBJ whole genome shotgun (WGS) entry which is preliminary data.</text>
</comment>
<proteinExistence type="predicted"/>
<gene>
    <name evidence="2" type="ORF">BTCBT_002687</name>
</gene>
<evidence type="ECO:0000256" key="1">
    <source>
        <dbReference type="SAM" id="Phobius"/>
    </source>
</evidence>
<dbReference type="AlphaFoldDB" id="A0AAN4KQN6"/>
<evidence type="ECO:0000313" key="3">
    <source>
        <dbReference type="Proteomes" id="UP000013487"/>
    </source>
</evidence>
<reference evidence="2 3" key="1">
    <citation type="journal article" date="2013" name="Genome Announc.">
        <title>Draft Genome Sequence of Bacillus thuringiensis var. thuringiensis Strain T01-328, a Brazilian Isolate That Produces a Soluble Pesticide Protein, Cry1Ia.</title>
        <authorList>
            <person name="Varani A.M."/>
            <person name="Lemos M.V."/>
            <person name="Fernandes C.C."/>
            <person name="Lemos E.G."/>
            <person name="Alves E.C."/>
            <person name="Desiderio J.A."/>
        </authorList>
    </citation>
    <scope>NUCLEOTIDE SEQUENCE [LARGE SCALE GENOMIC DNA]</scope>
    <source>
        <strain evidence="2 3">T01-328</strain>
    </source>
</reference>
<dbReference type="Proteomes" id="UP000013487">
    <property type="component" value="Unassembled WGS sequence"/>
</dbReference>